<dbReference type="RefSeq" id="WP_243492015.1">
    <property type="nucleotide sequence ID" value="NZ_CP063361.1"/>
</dbReference>
<gene>
    <name evidence="1" type="ORF">INH39_03365</name>
</gene>
<sequence>MRLTKRRLVRMGAQAGFYAEVDTVRLERLAREVLDYIQTHINPDNDEYEIGLWVAPICKRVLDGTIRLPVPHLDLPLSFPVREGLLPLDFQELFSEFRITACGMALEISEEIVVDGVSYMVADFEE</sequence>
<reference evidence="1 2" key="1">
    <citation type="submission" date="2020-10" db="EMBL/GenBank/DDBJ databases">
        <title>Genome analysis of Massilia species.</title>
        <authorList>
            <person name="Jung D.-H."/>
        </authorList>
    </citation>
    <scope>NUCLEOTIDE SEQUENCE [LARGE SCALE GENOMIC DNA]</scope>
    <source>
        <strain evidence="2">sipir</strain>
    </source>
</reference>
<protein>
    <submittedName>
        <fullName evidence="1">Uncharacterized protein</fullName>
    </submittedName>
</protein>
<dbReference type="Proteomes" id="UP000831532">
    <property type="component" value="Chromosome"/>
</dbReference>
<evidence type="ECO:0000313" key="2">
    <source>
        <dbReference type="Proteomes" id="UP000831532"/>
    </source>
</evidence>
<dbReference type="EMBL" id="CP063361">
    <property type="protein sequence ID" value="UOD30790.1"/>
    <property type="molecule type" value="Genomic_DNA"/>
</dbReference>
<accession>A0ABY4A7N6</accession>
<proteinExistence type="predicted"/>
<keyword evidence="2" id="KW-1185">Reference proteome</keyword>
<organism evidence="1 2">
    <name type="scientific">Massilia violaceinigra</name>
    <dbReference type="NCBI Taxonomy" id="2045208"/>
    <lineage>
        <taxon>Bacteria</taxon>
        <taxon>Pseudomonadati</taxon>
        <taxon>Pseudomonadota</taxon>
        <taxon>Betaproteobacteria</taxon>
        <taxon>Burkholderiales</taxon>
        <taxon>Oxalobacteraceae</taxon>
        <taxon>Telluria group</taxon>
        <taxon>Massilia</taxon>
    </lineage>
</organism>
<name>A0ABY4A7N6_9BURK</name>
<evidence type="ECO:0000313" key="1">
    <source>
        <dbReference type="EMBL" id="UOD30790.1"/>
    </source>
</evidence>